<organism evidence="1 2">
    <name type="scientific">Melastoma candidum</name>
    <dbReference type="NCBI Taxonomy" id="119954"/>
    <lineage>
        <taxon>Eukaryota</taxon>
        <taxon>Viridiplantae</taxon>
        <taxon>Streptophyta</taxon>
        <taxon>Embryophyta</taxon>
        <taxon>Tracheophyta</taxon>
        <taxon>Spermatophyta</taxon>
        <taxon>Magnoliopsida</taxon>
        <taxon>eudicotyledons</taxon>
        <taxon>Gunneridae</taxon>
        <taxon>Pentapetalae</taxon>
        <taxon>rosids</taxon>
        <taxon>malvids</taxon>
        <taxon>Myrtales</taxon>
        <taxon>Melastomataceae</taxon>
        <taxon>Melastomatoideae</taxon>
        <taxon>Melastomateae</taxon>
        <taxon>Melastoma</taxon>
    </lineage>
</organism>
<gene>
    <name evidence="1" type="ORF">MLD38_037039</name>
</gene>
<comment type="caution">
    <text evidence="1">The sequence shown here is derived from an EMBL/GenBank/DDBJ whole genome shotgun (WGS) entry which is preliminary data.</text>
</comment>
<evidence type="ECO:0000313" key="1">
    <source>
        <dbReference type="EMBL" id="KAI4312200.1"/>
    </source>
</evidence>
<keyword evidence="2" id="KW-1185">Reference proteome</keyword>
<name>A0ACB9LND9_9MYRT</name>
<sequence>MKKKRVFSKKLSYYMMYLLVRRPNLMSAVAGISHIRYKDTCAELEELLRRKSEVPTMREFCESILAKHISEPAIKENNHAIIIEPKIIEENNHANISESAIEGKNPGFSVMKDSCGLVRLLRENENRWEVIYEVWEELLTFAASHCRVDSHVRLLNEGSEFITSVL</sequence>
<reference evidence="2" key="1">
    <citation type="journal article" date="2023" name="Front. Plant Sci.">
        <title>Chromosomal-level genome assembly of Melastoma candidum provides insights into trichome evolution.</title>
        <authorList>
            <person name="Zhong Y."/>
            <person name="Wu W."/>
            <person name="Sun C."/>
            <person name="Zou P."/>
            <person name="Liu Y."/>
            <person name="Dai S."/>
            <person name="Zhou R."/>
        </authorList>
    </citation>
    <scope>NUCLEOTIDE SEQUENCE [LARGE SCALE GENOMIC DNA]</scope>
</reference>
<dbReference type="Proteomes" id="UP001057402">
    <property type="component" value="Chromosome 11"/>
</dbReference>
<dbReference type="EMBL" id="CM042890">
    <property type="protein sequence ID" value="KAI4312200.1"/>
    <property type="molecule type" value="Genomic_DNA"/>
</dbReference>
<evidence type="ECO:0000313" key="2">
    <source>
        <dbReference type="Proteomes" id="UP001057402"/>
    </source>
</evidence>
<proteinExistence type="predicted"/>
<protein>
    <submittedName>
        <fullName evidence="1">Uncharacterized protein</fullName>
    </submittedName>
</protein>
<accession>A0ACB9LND9</accession>